<protein>
    <recommendedName>
        <fullName evidence="4">UrcA family protein</fullName>
    </recommendedName>
</protein>
<dbReference type="STRING" id="1088721.JI59_11730"/>
<comment type="caution">
    <text evidence="2">The sequence shown here is derived from an EMBL/GenBank/DDBJ whole genome shotgun (WGS) entry which is preliminary data.</text>
</comment>
<evidence type="ECO:0000313" key="3">
    <source>
        <dbReference type="Proteomes" id="UP000004030"/>
    </source>
</evidence>
<gene>
    <name evidence="2" type="ORF">NSU_1670</name>
</gene>
<dbReference type="Proteomes" id="UP000004030">
    <property type="component" value="Unassembled WGS sequence"/>
</dbReference>
<dbReference type="NCBIfam" id="TIGR04433">
    <property type="entry name" value="UrcA_uranyl"/>
    <property type="match status" value="1"/>
</dbReference>
<proteinExistence type="predicted"/>
<name>G6EBE9_9SPHN</name>
<dbReference type="PATRIC" id="fig|1088721.3.peg.1649"/>
<dbReference type="EMBL" id="AGFM01000022">
    <property type="protein sequence ID" value="EHJ61374.1"/>
    <property type="molecule type" value="Genomic_DNA"/>
</dbReference>
<keyword evidence="3" id="KW-1185">Reference proteome</keyword>
<keyword evidence="1" id="KW-0732">Signal</keyword>
<evidence type="ECO:0008006" key="4">
    <source>
        <dbReference type="Google" id="ProtNLM"/>
    </source>
</evidence>
<reference evidence="2 3" key="1">
    <citation type="journal article" date="2012" name="J. Bacteriol.">
        <title>Genome sequence of benzo(a)pyrene-degrading bacterium Novosphingobium pentaromativorans US6-1.</title>
        <authorList>
            <person name="Luo Y.R."/>
            <person name="Kang S.G."/>
            <person name="Kim S.J."/>
            <person name="Kim M.R."/>
            <person name="Li N."/>
            <person name="Lee J.H."/>
            <person name="Kwon K.K."/>
        </authorList>
    </citation>
    <scope>NUCLEOTIDE SEQUENCE [LARGE SCALE GENOMIC DNA]</scope>
    <source>
        <strain evidence="2 3">US6-1</strain>
    </source>
</reference>
<dbReference type="KEGG" id="npn:JI59_11730"/>
<evidence type="ECO:0000256" key="1">
    <source>
        <dbReference type="SAM" id="SignalP"/>
    </source>
</evidence>
<evidence type="ECO:0000313" key="2">
    <source>
        <dbReference type="EMBL" id="EHJ61374.1"/>
    </source>
</evidence>
<dbReference type="OrthoDB" id="7474986at2"/>
<accession>G6EBE9</accession>
<feature type="chain" id="PRO_5003487912" description="UrcA family protein" evidence="1">
    <location>
        <begin position="25"/>
        <end position="102"/>
    </location>
</feature>
<dbReference type="eggNOG" id="ENOG5032G0S">
    <property type="taxonomic scope" value="Bacteria"/>
</dbReference>
<dbReference type="RefSeq" id="WP_007012585.1">
    <property type="nucleotide sequence ID" value="NZ_AGFM01000022.1"/>
</dbReference>
<sequence>MFTTAPLAAAALLGLALTAAPTFAKDVAVRYSDLDLASSEGQKTLERRIDRAARSACDYDRYDTGSRIHSREKTQCYRKALESAKTLMASKIAAAQEAQLGG</sequence>
<organism evidence="2 3">
    <name type="scientific">Novosphingobium pentaromativorans US6-1</name>
    <dbReference type="NCBI Taxonomy" id="1088721"/>
    <lineage>
        <taxon>Bacteria</taxon>
        <taxon>Pseudomonadati</taxon>
        <taxon>Pseudomonadota</taxon>
        <taxon>Alphaproteobacteria</taxon>
        <taxon>Sphingomonadales</taxon>
        <taxon>Sphingomonadaceae</taxon>
        <taxon>Novosphingobium</taxon>
    </lineage>
</organism>
<feature type="signal peptide" evidence="1">
    <location>
        <begin position="1"/>
        <end position="24"/>
    </location>
</feature>
<dbReference type="AlphaFoldDB" id="G6EBE9"/>
<dbReference type="InterPro" id="IPR030972">
    <property type="entry name" value="UrcA_uranyl"/>
</dbReference>